<evidence type="ECO:0000313" key="1">
    <source>
        <dbReference type="EMBL" id="GAA1599900.1"/>
    </source>
</evidence>
<dbReference type="Proteomes" id="UP001500190">
    <property type="component" value="Unassembled WGS sequence"/>
</dbReference>
<protein>
    <submittedName>
        <fullName evidence="1">Uncharacterized protein</fullName>
    </submittedName>
</protein>
<evidence type="ECO:0000313" key="2">
    <source>
        <dbReference type="Proteomes" id="UP001500190"/>
    </source>
</evidence>
<reference evidence="2" key="1">
    <citation type="journal article" date="2019" name="Int. J. Syst. Evol. Microbiol.">
        <title>The Global Catalogue of Microorganisms (GCM) 10K type strain sequencing project: providing services to taxonomists for standard genome sequencing and annotation.</title>
        <authorList>
            <consortium name="The Broad Institute Genomics Platform"/>
            <consortium name="The Broad Institute Genome Sequencing Center for Infectious Disease"/>
            <person name="Wu L."/>
            <person name="Ma J."/>
        </authorList>
    </citation>
    <scope>NUCLEOTIDE SEQUENCE [LARGE SCALE GENOMIC DNA]</scope>
    <source>
        <strain evidence="2">JCM 14304</strain>
    </source>
</reference>
<proteinExistence type="predicted"/>
<sequence length="56" mass="6095">MLVAVCRGETVAMGNLSPELTGPVQLELAKAIEQLPGEHGMTGESRFELKWDGFLH</sequence>
<organism evidence="1 2">
    <name type="scientific">Kribbella karoonensis</name>
    <dbReference type="NCBI Taxonomy" id="324851"/>
    <lineage>
        <taxon>Bacteria</taxon>
        <taxon>Bacillati</taxon>
        <taxon>Actinomycetota</taxon>
        <taxon>Actinomycetes</taxon>
        <taxon>Propionibacteriales</taxon>
        <taxon>Kribbellaceae</taxon>
        <taxon>Kribbella</taxon>
    </lineage>
</organism>
<accession>A0ABP4Q935</accession>
<comment type="caution">
    <text evidence="1">The sequence shown here is derived from an EMBL/GenBank/DDBJ whole genome shotgun (WGS) entry which is preliminary data.</text>
</comment>
<name>A0ABP4Q935_9ACTN</name>
<gene>
    <name evidence="1" type="ORF">GCM10009742_54740</name>
</gene>
<keyword evidence="2" id="KW-1185">Reference proteome</keyword>
<dbReference type="EMBL" id="BAAAND010000008">
    <property type="protein sequence ID" value="GAA1599900.1"/>
    <property type="molecule type" value="Genomic_DNA"/>
</dbReference>